<evidence type="ECO:0000259" key="6">
    <source>
        <dbReference type="Pfam" id="PF04542"/>
    </source>
</evidence>
<feature type="domain" description="RNA polymerase sigma factor 70 region 4 type 2" evidence="7">
    <location>
        <begin position="152"/>
        <end position="202"/>
    </location>
</feature>
<feature type="domain" description="SnoaL-like" evidence="8">
    <location>
        <begin position="228"/>
        <end position="332"/>
    </location>
</feature>
<organism evidence="9 10">
    <name type="scientific">Patulibacter medicamentivorans</name>
    <dbReference type="NCBI Taxonomy" id="1097667"/>
    <lineage>
        <taxon>Bacteria</taxon>
        <taxon>Bacillati</taxon>
        <taxon>Actinomycetota</taxon>
        <taxon>Thermoleophilia</taxon>
        <taxon>Solirubrobacterales</taxon>
        <taxon>Patulibacteraceae</taxon>
        <taxon>Patulibacter</taxon>
    </lineage>
</organism>
<dbReference type="InterPro" id="IPR013324">
    <property type="entry name" value="RNA_pol_sigma_r3/r4-like"/>
</dbReference>
<evidence type="ECO:0000256" key="3">
    <source>
        <dbReference type="ARBA" id="ARBA00023015"/>
    </source>
</evidence>
<dbReference type="InterPro" id="IPR013249">
    <property type="entry name" value="RNA_pol_sigma70_r4_t2"/>
</dbReference>
<dbReference type="Pfam" id="PF12680">
    <property type="entry name" value="SnoaL_2"/>
    <property type="match status" value="1"/>
</dbReference>
<dbReference type="OrthoDB" id="3806887at2"/>
<dbReference type="NCBIfam" id="TIGR02960">
    <property type="entry name" value="SigX5"/>
    <property type="match status" value="1"/>
</dbReference>
<dbReference type="Pfam" id="PF04542">
    <property type="entry name" value="Sigma70_r2"/>
    <property type="match status" value="1"/>
</dbReference>
<comment type="caution">
    <text evidence="9">The sequence shown here is derived from an EMBL/GenBank/DDBJ whole genome shotgun (WGS) entry which is preliminary data.</text>
</comment>
<dbReference type="PANTHER" id="PTHR43133">
    <property type="entry name" value="RNA POLYMERASE ECF-TYPE SIGMA FACTO"/>
    <property type="match status" value="1"/>
</dbReference>
<dbReference type="InterPro" id="IPR036388">
    <property type="entry name" value="WH-like_DNA-bd_sf"/>
</dbReference>
<dbReference type="InterPro" id="IPR014284">
    <property type="entry name" value="RNA_pol_sigma-70_dom"/>
</dbReference>
<sequence length="352" mass="39021">MVAPSTPAQQRDLLAAARRGDEGAYDRLIGPHRRELHAHCYRMLGSVQDAEDALQEALLRAWRGLARFEGRSSTRSWLYKIATNTCLDQIAKRPKRVLPMDYGPPTDAHDGPGPPLTESVWIEPYPDERLGVEDGYAAPAARYEQREGVELAFIAALQHLPARQRAALILFEVLGYSAREVAEAMETTVASVNSALQRARKTVEDKRPTQSQQATLRALGDEKVAALVRRYAEAWERGDVDAVAAMLTADAAITMPPMATWFRGEQLLVFLREWAFNGRVYDAEGNRRVRVVPTRASGQPAFGTYSWDPGHGAHRPTVLQVLTLRGDRIVEITGFVDPGQFARFGLPAELPA</sequence>
<evidence type="ECO:0000256" key="5">
    <source>
        <dbReference type="ARBA" id="ARBA00023163"/>
    </source>
</evidence>
<dbReference type="AlphaFoldDB" id="H0E1C9"/>
<keyword evidence="10" id="KW-1185">Reference proteome</keyword>
<dbReference type="Pfam" id="PF08281">
    <property type="entry name" value="Sigma70_r4_2"/>
    <property type="match status" value="1"/>
</dbReference>
<dbReference type="RefSeq" id="WP_007570686.1">
    <property type="nucleotide sequence ID" value="NZ_AGUD01000019.1"/>
</dbReference>
<dbReference type="InterPro" id="IPR007627">
    <property type="entry name" value="RNA_pol_sigma70_r2"/>
</dbReference>
<dbReference type="CDD" id="cd06171">
    <property type="entry name" value="Sigma70_r4"/>
    <property type="match status" value="1"/>
</dbReference>
<evidence type="ECO:0000256" key="2">
    <source>
        <dbReference type="ARBA" id="ARBA00011344"/>
    </source>
</evidence>
<evidence type="ECO:0000313" key="10">
    <source>
        <dbReference type="Proteomes" id="UP000005143"/>
    </source>
</evidence>
<accession>H0E1C9</accession>
<comment type="similarity">
    <text evidence="1">Belongs to the sigma-70 factor family. ECF subfamily.</text>
</comment>
<dbReference type="NCBIfam" id="TIGR02937">
    <property type="entry name" value="sigma70-ECF"/>
    <property type="match status" value="1"/>
</dbReference>
<dbReference type="GO" id="GO:0016987">
    <property type="term" value="F:sigma factor activity"/>
    <property type="evidence" value="ECO:0007669"/>
    <property type="project" value="UniProtKB-KW"/>
</dbReference>
<dbReference type="SUPFAM" id="SSF88946">
    <property type="entry name" value="Sigma2 domain of RNA polymerase sigma factors"/>
    <property type="match status" value="1"/>
</dbReference>
<dbReference type="NCBIfam" id="NF006089">
    <property type="entry name" value="PRK08241.1"/>
    <property type="match status" value="1"/>
</dbReference>
<reference evidence="9 10" key="1">
    <citation type="journal article" date="2013" name="Biodegradation">
        <title>Quantitative proteomic analysis of ibuprofen-degrading Patulibacter sp. strain I11.</title>
        <authorList>
            <person name="Almeida B."/>
            <person name="Kjeldal H."/>
            <person name="Lolas I."/>
            <person name="Knudsen A.D."/>
            <person name="Carvalho G."/>
            <person name="Nielsen K.L."/>
            <person name="Barreto Crespo M.T."/>
            <person name="Stensballe A."/>
            <person name="Nielsen J.L."/>
        </authorList>
    </citation>
    <scope>NUCLEOTIDE SEQUENCE [LARGE SCALE GENOMIC DNA]</scope>
    <source>
        <strain evidence="9 10">I11</strain>
    </source>
</reference>
<evidence type="ECO:0000256" key="1">
    <source>
        <dbReference type="ARBA" id="ARBA00010641"/>
    </source>
</evidence>
<dbReference type="Gene3D" id="1.10.1740.10">
    <property type="match status" value="1"/>
</dbReference>
<dbReference type="SUPFAM" id="SSF88659">
    <property type="entry name" value="Sigma3 and sigma4 domains of RNA polymerase sigma factors"/>
    <property type="match status" value="1"/>
</dbReference>
<keyword evidence="5" id="KW-0804">Transcription</keyword>
<proteinExistence type="inferred from homology"/>
<dbReference type="Gene3D" id="1.10.10.10">
    <property type="entry name" value="Winged helix-like DNA-binding domain superfamily/Winged helix DNA-binding domain"/>
    <property type="match status" value="1"/>
</dbReference>
<dbReference type="PATRIC" id="fig|1097667.3.peg.588"/>
<dbReference type="EMBL" id="AGUD01000019">
    <property type="protein sequence ID" value="EHN12568.1"/>
    <property type="molecule type" value="Genomic_DNA"/>
</dbReference>
<comment type="subunit">
    <text evidence="2">Interacts transiently with the RNA polymerase catalytic core formed by RpoA, RpoB, RpoC and RpoZ (2 alpha, 1 beta, 1 beta' and 1 omega subunit) to form the RNA polymerase holoenzyme that can initiate transcription.</text>
</comment>
<gene>
    <name evidence="9" type="ORF">PAI11_05910</name>
</gene>
<evidence type="ECO:0000256" key="4">
    <source>
        <dbReference type="ARBA" id="ARBA00023082"/>
    </source>
</evidence>
<protein>
    <submittedName>
        <fullName evidence="9">Putative sigma factor includes region 2</fullName>
    </submittedName>
</protein>
<dbReference type="GO" id="GO:0003677">
    <property type="term" value="F:DNA binding"/>
    <property type="evidence" value="ECO:0007669"/>
    <property type="project" value="InterPro"/>
</dbReference>
<feature type="domain" description="RNA polymerase sigma-70 region 2" evidence="6">
    <location>
        <begin position="28"/>
        <end position="93"/>
    </location>
</feature>
<dbReference type="InterPro" id="IPR032710">
    <property type="entry name" value="NTF2-like_dom_sf"/>
</dbReference>
<dbReference type="InterPro" id="IPR013325">
    <property type="entry name" value="RNA_pol_sigma_r2"/>
</dbReference>
<evidence type="ECO:0000313" key="9">
    <source>
        <dbReference type="EMBL" id="EHN12568.1"/>
    </source>
</evidence>
<name>H0E1C9_9ACTN</name>
<dbReference type="SUPFAM" id="SSF54427">
    <property type="entry name" value="NTF2-like"/>
    <property type="match status" value="1"/>
</dbReference>
<keyword evidence="4" id="KW-0731">Sigma factor</keyword>
<dbReference type="Gene3D" id="3.10.450.50">
    <property type="match status" value="1"/>
</dbReference>
<evidence type="ECO:0000259" key="8">
    <source>
        <dbReference type="Pfam" id="PF12680"/>
    </source>
</evidence>
<dbReference type="InterPro" id="IPR014305">
    <property type="entry name" value="RNA_pol_sigma-G_actinobac"/>
</dbReference>
<dbReference type="InterPro" id="IPR039425">
    <property type="entry name" value="RNA_pol_sigma-70-like"/>
</dbReference>
<dbReference type="PANTHER" id="PTHR43133:SF65">
    <property type="entry name" value="ECF RNA POLYMERASE SIGMA FACTOR SIGG"/>
    <property type="match status" value="1"/>
</dbReference>
<dbReference type="GO" id="GO:0006352">
    <property type="term" value="P:DNA-templated transcription initiation"/>
    <property type="evidence" value="ECO:0007669"/>
    <property type="project" value="InterPro"/>
</dbReference>
<keyword evidence="3" id="KW-0805">Transcription regulation</keyword>
<evidence type="ECO:0000259" key="7">
    <source>
        <dbReference type="Pfam" id="PF08281"/>
    </source>
</evidence>
<dbReference type="Proteomes" id="UP000005143">
    <property type="component" value="Unassembled WGS sequence"/>
</dbReference>
<dbReference type="InterPro" id="IPR037401">
    <property type="entry name" value="SnoaL-like"/>
</dbReference>